<feature type="compositionally biased region" description="Basic and acidic residues" evidence="4">
    <location>
        <begin position="252"/>
        <end position="316"/>
    </location>
</feature>
<dbReference type="InterPro" id="IPR037647">
    <property type="entry name" value="HIRIP3"/>
</dbReference>
<dbReference type="PANTHER" id="PTHR15410">
    <property type="entry name" value="HIRA-INTERACTING PROTEIN 3"/>
    <property type="match status" value="1"/>
</dbReference>
<feature type="region of interest" description="Disordered" evidence="4">
    <location>
        <begin position="473"/>
        <end position="539"/>
    </location>
</feature>
<feature type="domain" description="Histone chaperone" evidence="5">
    <location>
        <begin position="459"/>
        <end position="493"/>
    </location>
</feature>
<keyword evidence="7" id="KW-1185">Reference proteome</keyword>
<evidence type="ECO:0000259" key="5">
    <source>
        <dbReference type="SMART" id="SM01082"/>
    </source>
</evidence>
<keyword evidence="3" id="KW-0539">Nucleus</keyword>
<proteinExistence type="predicted"/>
<reference evidence="6" key="3">
    <citation type="submission" date="2025-09" db="UniProtKB">
        <authorList>
            <consortium name="Ensembl"/>
        </authorList>
    </citation>
    <scope>IDENTIFICATION</scope>
</reference>
<accession>A0A4W5KFH4</accession>
<organism evidence="6 7">
    <name type="scientific">Hucho hucho</name>
    <name type="common">huchen</name>
    <dbReference type="NCBI Taxonomy" id="62062"/>
    <lineage>
        <taxon>Eukaryota</taxon>
        <taxon>Metazoa</taxon>
        <taxon>Chordata</taxon>
        <taxon>Craniata</taxon>
        <taxon>Vertebrata</taxon>
        <taxon>Euteleostomi</taxon>
        <taxon>Actinopterygii</taxon>
        <taxon>Neopterygii</taxon>
        <taxon>Teleostei</taxon>
        <taxon>Protacanthopterygii</taxon>
        <taxon>Salmoniformes</taxon>
        <taxon>Salmonidae</taxon>
        <taxon>Salmoninae</taxon>
        <taxon>Hucho</taxon>
    </lineage>
</organism>
<feature type="compositionally biased region" description="Basic residues" evidence="4">
    <location>
        <begin position="159"/>
        <end position="168"/>
    </location>
</feature>
<evidence type="ECO:0000313" key="6">
    <source>
        <dbReference type="Ensembl" id="ENSHHUP00000014937.1"/>
    </source>
</evidence>
<dbReference type="AlphaFoldDB" id="A0A4W5KFH4"/>
<keyword evidence="2" id="KW-0143">Chaperone</keyword>
<name>A0A4W5KFH4_9TELE</name>
<comment type="subcellular location">
    <subcellularLocation>
        <location evidence="1">Nucleus</location>
    </subcellularLocation>
</comment>
<dbReference type="PANTHER" id="PTHR15410:SF2">
    <property type="entry name" value="HIRA-INTERACTING PROTEIN 3"/>
    <property type="match status" value="1"/>
</dbReference>
<dbReference type="InterPro" id="IPR019098">
    <property type="entry name" value="Histone_chaperone_domain_CHZ"/>
</dbReference>
<evidence type="ECO:0000313" key="7">
    <source>
        <dbReference type="Proteomes" id="UP000314982"/>
    </source>
</evidence>
<evidence type="ECO:0000256" key="1">
    <source>
        <dbReference type="ARBA" id="ARBA00004123"/>
    </source>
</evidence>
<dbReference type="STRING" id="62062.ENSHHUP00000014937"/>
<feature type="compositionally biased region" description="Basic and acidic residues" evidence="4">
    <location>
        <begin position="89"/>
        <end position="107"/>
    </location>
</feature>
<protein>
    <submittedName>
        <fullName evidence="6">HIRA interacting protein 3</fullName>
    </submittedName>
</protein>
<dbReference type="GeneTree" id="ENSGT00390000014062"/>
<dbReference type="Ensembl" id="ENSHHUT00000015447.1">
    <property type="protein sequence ID" value="ENSHHUP00000014937.1"/>
    <property type="gene ID" value="ENSHHUG00000009240.1"/>
</dbReference>
<evidence type="ECO:0000256" key="2">
    <source>
        <dbReference type="ARBA" id="ARBA00023186"/>
    </source>
</evidence>
<feature type="region of interest" description="Disordered" evidence="4">
    <location>
        <begin position="62"/>
        <end position="398"/>
    </location>
</feature>
<sequence length="539" mass="60365">MVLAEETQIRRFVSGQLRDCPDLSTLTLGILRVRYLACVGRDSLNQEDRQLMKRVVEEELMRMQDSDSSDNEAILDVTPTPLYNKRKRRGEEEKTEKGGRTKADGSKAKRSRLQSAQSDSPDSGIERVGNGERQRAEEEEGKDMESDVEDEQVSQIGTKKNKGGHKGVHNGGKTEISSESEVEIKTVNRRKRKQDSEVEEEDFEENKKECEDDETHEQENDKVNSESDSEEDKKKKRTGGKENVDVKVQSKCSKESRRESGNEEKKGKPLQRRERVQVVGSDSERIGEAEVMEQKRVKIQRNDNDSRSESEGEKNDSGLCSGCVHDYFSSSSDEIEEVMAKTKDEPAQDSDSGSSLPSLEDEQEREVRPEPVKKRKSVAKQPIKGEGSESGSKGGKGNEAVAKLKRYIALCGVRRNYKKLLDGCRSIKSTVAVLKRELEELGVEGQPSIEKCKKARLKREEAQELADLDVGNIITTQGRPKRRGVSIWQQQPSPPSSAYKRAVNSSSDSEEDSHAGRGRKRATDWSNLQGIISDGTDSN</sequence>
<dbReference type="GO" id="GO:0005634">
    <property type="term" value="C:nucleus"/>
    <property type="evidence" value="ECO:0007669"/>
    <property type="project" value="UniProtKB-SubCell"/>
</dbReference>
<reference evidence="7" key="1">
    <citation type="submission" date="2018-06" db="EMBL/GenBank/DDBJ databases">
        <title>Genome assembly of Danube salmon.</title>
        <authorList>
            <person name="Macqueen D.J."/>
            <person name="Gundappa M.K."/>
        </authorList>
    </citation>
    <scope>NUCLEOTIDE SEQUENCE [LARGE SCALE GENOMIC DNA]</scope>
</reference>
<evidence type="ECO:0000256" key="3">
    <source>
        <dbReference type="ARBA" id="ARBA00023242"/>
    </source>
</evidence>
<dbReference type="SMART" id="SM01082">
    <property type="entry name" value="CHZ"/>
    <property type="match status" value="1"/>
</dbReference>
<evidence type="ECO:0000256" key="4">
    <source>
        <dbReference type="SAM" id="MobiDB-lite"/>
    </source>
</evidence>
<feature type="compositionally biased region" description="Polar residues" evidence="4">
    <location>
        <begin position="524"/>
        <end position="539"/>
    </location>
</feature>
<feature type="compositionally biased region" description="Acidic residues" evidence="4">
    <location>
        <begin position="137"/>
        <end position="152"/>
    </location>
</feature>
<dbReference type="Proteomes" id="UP000314982">
    <property type="component" value="Unassembled WGS sequence"/>
</dbReference>
<reference evidence="6" key="2">
    <citation type="submission" date="2025-08" db="UniProtKB">
        <authorList>
            <consortium name="Ensembl"/>
        </authorList>
    </citation>
    <scope>IDENTIFICATION</scope>
</reference>